<keyword evidence="3" id="KW-0732">Signal</keyword>
<accession>A0A5K7Z4C8</accession>
<evidence type="ECO:0000313" key="7">
    <source>
        <dbReference type="Proteomes" id="UP000427769"/>
    </source>
</evidence>
<keyword evidence="2 5" id="KW-0378">Hydrolase</keyword>
<dbReference type="Pfam" id="PF02275">
    <property type="entry name" value="CBAH"/>
    <property type="match status" value="1"/>
</dbReference>
<evidence type="ECO:0000256" key="3">
    <source>
        <dbReference type="SAM" id="SignalP"/>
    </source>
</evidence>
<dbReference type="GO" id="GO:0016787">
    <property type="term" value="F:hydrolase activity"/>
    <property type="evidence" value="ECO:0007669"/>
    <property type="project" value="UniProtKB-KW"/>
</dbReference>
<name>A0A5K7Z4C8_9BACT</name>
<feature type="chain" id="PRO_5038243256" evidence="3">
    <location>
        <begin position="25"/>
        <end position="364"/>
    </location>
</feature>
<reference evidence="5 7" key="1">
    <citation type="submission" date="2019-11" db="EMBL/GenBank/DDBJ databases">
        <title>Comparative genomics of hydrocarbon-degrading Desulfosarcina strains.</title>
        <authorList>
            <person name="Watanabe M."/>
            <person name="Kojima H."/>
            <person name="Fukui M."/>
        </authorList>
    </citation>
    <scope>NUCLEOTIDE SEQUENCE [LARGE SCALE GENOMIC DNA]</scope>
    <source>
        <strain evidence="5 7">PP31</strain>
    </source>
</reference>
<proteinExistence type="inferred from homology"/>
<dbReference type="PANTHER" id="PTHR35527">
    <property type="entry name" value="CHOLOYLGLYCINE HYDROLASE"/>
    <property type="match status" value="1"/>
</dbReference>
<dbReference type="Proteomes" id="UP000427769">
    <property type="component" value="Chromosome"/>
</dbReference>
<dbReference type="EMBL" id="AP021875">
    <property type="protein sequence ID" value="BBO75550.1"/>
    <property type="molecule type" value="Genomic_DNA"/>
</dbReference>
<evidence type="ECO:0000313" key="6">
    <source>
        <dbReference type="EMBL" id="BBO76255.1"/>
    </source>
</evidence>
<evidence type="ECO:0000259" key="4">
    <source>
        <dbReference type="Pfam" id="PF02275"/>
    </source>
</evidence>
<dbReference type="InterPro" id="IPR052193">
    <property type="entry name" value="Peptidase_C59"/>
</dbReference>
<evidence type="ECO:0000313" key="5">
    <source>
        <dbReference type="EMBL" id="BBO75550.1"/>
    </source>
</evidence>
<gene>
    <name evidence="5" type="ORF">DSCW_29670</name>
    <name evidence="6" type="ORF">DSCW_36720</name>
</gene>
<keyword evidence="7" id="KW-1185">Reference proteome</keyword>
<dbReference type="PANTHER" id="PTHR35527:SF2">
    <property type="entry name" value="HYDROLASE"/>
    <property type="match status" value="1"/>
</dbReference>
<sequence>MKSKVILLIVAVMLTGIQNPSVNACTGIRLVAEDGGVVVGRTMEFGFDVQSNVVVVPAGTKLTSSLADKSQGMSYTSKYGMVGANILGMKVIVDGVNEKGLYIGGFYFPGYASYADPDPKNASRALAPEDYGAWILANFASVEEVKANFDKAVLVPNPIKEIGGESFPGHFILHDSTGASVVIEPVDKTMKIYDNPIGAMSNSPTFDWHITNLRNYINLTATNVPPVEIGKIKLTQFGQGTGLRGIPGDFSPPSRFVRAVAYSQFAKKLPTAQETLQQVFHIMNAFDIPVGAVRDVHGDEVHYDYTVWTSASDLKNIRWAFRTYNDQSIRSVDVREALAGAGGKVKIIEMDSKQPIEYISTKFK</sequence>
<dbReference type="KEGG" id="dwd:DSCW_29670"/>
<evidence type="ECO:0000256" key="2">
    <source>
        <dbReference type="ARBA" id="ARBA00022801"/>
    </source>
</evidence>
<dbReference type="SUPFAM" id="SSF56235">
    <property type="entry name" value="N-terminal nucleophile aminohydrolases (Ntn hydrolases)"/>
    <property type="match status" value="1"/>
</dbReference>
<dbReference type="InterPro" id="IPR029132">
    <property type="entry name" value="CBAH/NAAA_C"/>
</dbReference>
<evidence type="ECO:0000256" key="1">
    <source>
        <dbReference type="ARBA" id="ARBA00006625"/>
    </source>
</evidence>
<dbReference type="OrthoDB" id="1265391at2"/>
<dbReference type="EMBL" id="AP021875">
    <property type="protein sequence ID" value="BBO76255.1"/>
    <property type="molecule type" value="Genomic_DNA"/>
</dbReference>
<comment type="similarity">
    <text evidence="1">Belongs to the peptidase C59 family.</text>
</comment>
<organism evidence="5 7">
    <name type="scientific">Desulfosarcina widdelii</name>
    <dbReference type="NCBI Taxonomy" id="947919"/>
    <lineage>
        <taxon>Bacteria</taxon>
        <taxon>Pseudomonadati</taxon>
        <taxon>Thermodesulfobacteriota</taxon>
        <taxon>Desulfobacteria</taxon>
        <taxon>Desulfobacterales</taxon>
        <taxon>Desulfosarcinaceae</taxon>
        <taxon>Desulfosarcina</taxon>
    </lineage>
</organism>
<dbReference type="CDD" id="cd00542">
    <property type="entry name" value="Ntn_PVA"/>
    <property type="match status" value="1"/>
</dbReference>
<dbReference type="RefSeq" id="WP_155304456.1">
    <property type="nucleotide sequence ID" value="NZ_AP021875.1"/>
</dbReference>
<feature type="signal peptide" evidence="3">
    <location>
        <begin position="1"/>
        <end position="24"/>
    </location>
</feature>
<dbReference type="KEGG" id="dwd:DSCW_36720"/>
<dbReference type="InterPro" id="IPR029055">
    <property type="entry name" value="Ntn_hydrolases_N"/>
</dbReference>
<dbReference type="AlphaFoldDB" id="A0A5K7Z4C8"/>
<dbReference type="Gene3D" id="3.60.60.10">
    <property type="entry name" value="Penicillin V Acylase, Chain A"/>
    <property type="match status" value="1"/>
</dbReference>
<feature type="domain" description="Choloylglycine hydrolase/NAAA C-terminal" evidence="4">
    <location>
        <begin position="25"/>
        <end position="336"/>
    </location>
</feature>
<protein>
    <submittedName>
        <fullName evidence="5">Choloylglycine hydrolase</fullName>
    </submittedName>
</protein>